<evidence type="ECO:0000256" key="1">
    <source>
        <dbReference type="SAM" id="Phobius"/>
    </source>
</evidence>
<feature type="transmembrane region" description="Helical" evidence="1">
    <location>
        <begin position="12"/>
        <end position="30"/>
    </location>
</feature>
<evidence type="ECO:0000313" key="2">
    <source>
        <dbReference type="EMBL" id="MCU7555626.1"/>
    </source>
</evidence>
<keyword evidence="1" id="KW-0472">Membrane</keyword>
<organism evidence="2 3">
    <name type="scientific">Alteromonas salexigens</name>
    <dbReference type="NCBI Taxonomy" id="2982530"/>
    <lineage>
        <taxon>Bacteria</taxon>
        <taxon>Pseudomonadati</taxon>
        <taxon>Pseudomonadota</taxon>
        <taxon>Gammaproteobacteria</taxon>
        <taxon>Alteromonadales</taxon>
        <taxon>Alteromonadaceae</taxon>
        <taxon>Alteromonas/Salinimonas group</taxon>
        <taxon>Alteromonas</taxon>
    </lineage>
</organism>
<dbReference type="RefSeq" id="WP_262995464.1">
    <property type="nucleotide sequence ID" value="NZ_JAOTJC010000012.1"/>
</dbReference>
<dbReference type="SUPFAM" id="SSF52540">
    <property type="entry name" value="P-loop containing nucleoside triphosphate hydrolases"/>
    <property type="match status" value="1"/>
</dbReference>
<keyword evidence="3" id="KW-1185">Reference proteome</keyword>
<sequence>MKKLSLPVITRRLRLIVTGSLNHLLFAMLLRKRFKAENAIVICGSIRSGSTWLAEMLSALDHHIQLFEPLHPKYVKEVKKHIPSPNWYVAPDEAWPEGETLFRRILAGRLVNPWILSQVKPGELPAAKQLVIKFVRANLMLPWLSRLDGLRAPVLVIRHPCGVISSQLNKQWPPGKQLLLSNPYLDNYPELRSACQSLSEPEELAALAWCLRYHAPLFSPAPQRFVLVSYEALVRNGAAELKRIYNAWGETVPAAAEAQIAQPSDTSTKDSMIRQGKDPLAGWKHKLTDTQITNILNVLKIFGMEFYSEALEPDYQALRKFGCSNNHDQ</sequence>
<dbReference type="InterPro" id="IPR027417">
    <property type="entry name" value="P-loop_NTPase"/>
</dbReference>
<keyword evidence="1" id="KW-0812">Transmembrane</keyword>
<comment type="caution">
    <text evidence="2">The sequence shown here is derived from an EMBL/GenBank/DDBJ whole genome shotgun (WGS) entry which is preliminary data.</text>
</comment>
<dbReference type="PANTHER" id="PTHR10704">
    <property type="entry name" value="CARBOHYDRATE SULFOTRANSFERASE"/>
    <property type="match status" value="1"/>
</dbReference>
<proteinExistence type="predicted"/>
<dbReference type="InterPro" id="IPR051135">
    <property type="entry name" value="Gal/GlcNAc/GalNAc_ST"/>
</dbReference>
<dbReference type="PANTHER" id="PTHR10704:SF44">
    <property type="entry name" value="LD35051P-RELATED"/>
    <property type="match status" value="1"/>
</dbReference>
<reference evidence="3" key="1">
    <citation type="submission" date="2023-07" db="EMBL/GenBank/DDBJ databases">
        <title>Study on multiphase classification of strain Alteromonas salexigens isolated from the Yellow Sea.</title>
        <authorList>
            <person name="Sun L."/>
        </authorList>
    </citation>
    <scope>NUCLEOTIDE SEQUENCE [LARGE SCALE GENOMIC DNA]</scope>
    <source>
        <strain evidence="3">ASW11-19</strain>
    </source>
</reference>
<protein>
    <submittedName>
        <fullName evidence="2">Sulfotransferase</fullName>
    </submittedName>
</protein>
<keyword evidence="1" id="KW-1133">Transmembrane helix</keyword>
<name>A0ABT2VTQ8_9ALTE</name>
<dbReference type="Proteomes" id="UP001209257">
    <property type="component" value="Unassembled WGS sequence"/>
</dbReference>
<accession>A0ABT2VTQ8</accession>
<dbReference type="Gene3D" id="3.40.50.300">
    <property type="entry name" value="P-loop containing nucleotide triphosphate hydrolases"/>
    <property type="match status" value="1"/>
</dbReference>
<dbReference type="EMBL" id="JAOTJC010000012">
    <property type="protein sequence ID" value="MCU7555626.1"/>
    <property type="molecule type" value="Genomic_DNA"/>
</dbReference>
<gene>
    <name evidence="2" type="ORF">OCL06_13605</name>
</gene>
<evidence type="ECO:0000313" key="3">
    <source>
        <dbReference type="Proteomes" id="UP001209257"/>
    </source>
</evidence>